<proteinExistence type="predicted"/>
<feature type="domain" description="Sushi" evidence="6">
    <location>
        <begin position="23"/>
        <end position="80"/>
    </location>
</feature>
<name>A0A7J6AA51_AMEME</name>
<evidence type="ECO:0000259" key="6">
    <source>
        <dbReference type="PROSITE" id="PS50923"/>
    </source>
</evidence>
<accession>A0A7J6AA51</accession>
<dbReference type="InterPro" id="IPR000436">
    <property type="entry name" value="Sushi_SCR_CCP_dom"/>
</dbReference>
<keyword evidence="5" id="KW-0732">Signal</keyword>
<keyword evidence="4" id="KW-0812">Transmembrane</keyword>
<feature type="chain" id="PRO_5029743802" description="Sushi domain-containing protein" evidence="5">
    <location>
        <begin position="24"/>
        <end position="293"/>
    </location>
</feature>
<comment type="caution">
    <text evidence="2">Lacks conserved residue(s) required for the propagation of feature annotation.</text>
</comment>
<dbReference type="PROSITE" id="PS50923">
    <property type="entry name" value="SUSHI"/>
    <property type="match status" value="1"/>
</dbReference>
<evidence type="ECO:0000313" key="8">
    <source>
        <dbReference type="Proteomes" id="UP000593565"/>
    </source>
</evidence>
<feature type="transmembrane region" description="Helical" evidence="4">
    <location>
        <begin position="206"/>
        <end position="230"/>
    </location>
</feature>
<evidence type="ECO:0000256" key="3">
    <source>
        <dbReference type="SAM" id="MobiDB-lite"/>
    </source>
</evidence>
<sequence>MRASMLTFIFIISEYSIITGGYGKCGNPEVIDNAKEMKNVTDKRFRMSCKEGYLRKAGTSDLFKCNENKWINSPPLQCIRDPKLPLPVATTLISTTHSPVTLSWSSPTPKTHYTPTQPESISTTSGKIVFTTTHTASTSSTSHQSSQRTTTMEETPLARITASPTTEKENLTTVSSHTPSSLSTTSSGVADNTSHVTASGLNSSTVGITAGIIIVVIIAGLAATTAILFWHKRSNLRSTSHPVEMMIQNPGSDQPLILASPIESSRSQDSVQPPFTPFEDYTKCTYTNAPLSA</sequence>
<organism evidence="7 8">
    <name type="scientific">Ameiurus melas</name>
    <name type="common">Black bullhead</name>
    <name type="synonym">Silurus melas</name>
    <dbReference type="NCBI Taxonomy" id="219545"/>
    <lineage>
        <taxon>Eukaryota</taxon>
        <taxon>Metazoa</taxon>
        <taxon>Chordata</taxon>
        <taxon>Craniata</taxon>
        <taxon>Vertebrata</taxon>
        <taxon>Euteleostomi</taxon>
        <taxon>Actinopterygii</taxon>
        <taxon>Neopterygii</taxon>
        <taxon>Teleostei</taxon>
        <taxon>Ostariophysi</taxon>
        <taxon>Siluriformes</taxon>
        <taxon>Ictaluridae</taxon>
        <taxon>Ameiurus</taxon>
    </lineage>
</organism>
<dbReference type="PANTHER" id="PTHR15060:SF0">
    <property type="entry name" value="INTERLEUKIN-15 RECEPTOR SUBUNIT ALPHA"/>
    <property type="match status" value="1"/>
</dbReference>
<keyword evidence="4" id="KW-0472">Membrane</keyword>
<dbReference type="InterPro" id="IPR042372">
    <property type="entry name" value="IL15RA"/>
</dbReference>
<evidence type="ECO:0000256" key="5">
    <source>
        <dbReference type="SAM" id="SignalP"/>
    </source>
</evidence>
<keyword evidence="2" id="KW-0768">Sushi</keyword>
<evidence type="ECO:0000256" key="1">
    <source>
        <dbReference type="ARBA" id="ARBA00023157"/>
    </source>
</evidence>
<feature type="signal peptide" evidence="5">
    <location>
        <begin position="1"/>
        <end position="23"/>
    </location>
</feature>
<comment type="caution">
    <text evidence="7">The sequence shown here is derived from an EMBL/GenBank/DDBJ whole genome shotgun (WGS) entry which is preliminary data.</text>
</comment>
<protein>
    <recommendedName>
        <fullName evidence="6">Sushi domain-containing protein</fullName>
    </recommendedName>
</protein>
<dbReference type="EMBL" id="JAAGNN010000015">
    <property type="protein sequence ID" value="KAF4079580.1"/>
    <property type="molecule type" value="Genomic_DNA"/>
</dbReference>
<dbReference type="PANTHER" id="PTHR15060">
    <property type="entry name" value="INTERLEUKIN-15 RECEPTOR SUBUNIT ALPHA"/>
    <property type="match status" value="1"/>
</dbReference>
<dbReference type="Proteomes" id="UP000593565">
    <property type="component" value="Unassembled WGS sequence"/>
</dbReference>
<keyword evidence="1" id="KW-1015">Disulfide bond</keyword>
<dbReference type="AlphaFoldDB" id="A0A7J6AA51"/>
<evidence type="ECO:0000256" key="4">
    <source>
        <dbReference type="SAM" id="Phobius"/>
    </source>
</evidence>
<feature type="region of interest" description="Disordered" evidence="3">
    <location>
        <begin position="99"/>
        <end position="192"/>
    </location>
</feature>
<feature type="compositionally biased region" description="Polar residues" evidence="3">
    <location>
        <begin position="99"/>
        <end position="126"/>
    </location>
</feature>
<reference evidence="7 8" key="1">
    <citation type="submission" date="2020-02" db="EMBL/GenBank/DDBJ databases">
        <title>A chromosome-scale genome assembly of the black bullhead catfish (Ameiurus melas).</title>
        <authorList>
            <person name="Wen M."/>
            <person name="Zham M."/>
            <person name="Cabau C."/>
            <person name="Klopp C."/>
            <person name="Donnadieu C."/>
            <person name="Roques C."/>
            <person name="Bouchez O."/>
            <person name="Lampietro C."/>
            <person name="Jouanno E."/>
            <person name="Herpin A."/>
            <person name="Louis A."/>
            <person name="Berthelot C."/>
            <person name="Parey E."/>
            <person name="Roest-Crollius H."/>
            <person name="Braasch I."/>
            <person name="Postlethwait J."/>
            <person name="Robinson-Rechavi M."/>
            <person name="Echchiki A."/>
            <person name="Begum T."/>
            <person name="Montfort J."/>
            <person name="Schartl M."/>
            <person name="Bobe J."/>
            <person name="Guiguen Y."/>
        </authorList>
    </citation>
    <scope>NUCLEOTIDE SEQUENCE [LARGE SCALE GENOMIC DNA]</scope>
    <source>
        <strain evidence="7">M_S1</strain>
        <tissue evidence="7">Blood</tissue>
    </source>
</reference>
<feature type="compositionally biased region" description="Low complexity" evidence="3">
    <location>
        <begin position="172"/>
        <end position="187"/>
    </location>
</feature>
<feature type="compositionally biased region" description="Low complexity" evidence="3">
    <location>
        <begin position="131"/>
        <end position="150"/>
    </location>
</feature>
<dbReference type="GO" id="GO:0042010">
    <property type="term" value="F:interleukin-15 receptor activity"/>
    <property type="evidence" value="ECO:0007669"/>
    <property type="project" value="InterPro"/>
</dbReference>
<keyword evidence="8" id="KW-1185">Reference proteome</keyword>
<dbReference type="Gene3D" id="2.20.28.230">
    <property type="match status" value="1"/>
</dbReference>
<keyword evidence="4" id="KW-1133">Transmembrane helix</keyword>
<evidence type="ECO:0000256" key="2">
    <source>
        <dbReference type="PROSITE-ProRule" id="PRU00302"/>
    </source>
</evidence>
<evidence type="ECO:0000313" key="7">
    <source>
        <dbReference type="EMBL" id="KAF4079580.1"/>
    </source>
</evidence>
<gene>
    <name evidence="7" type="ORF">AMELA_G00179610</name>
</gene>